<dbReference type="GO" id="GO:0046872">
    <property type="term" value="F:metal ion binding"/>
    <property type="evidence" value="ECO:0007669"/>
    <property type="project" value="UniProtKB-KW"/>
</dbReference>
<evidence type="ECO:0000256" key="1">
    <source>
        <dbReference type="ARBA" id="ARBA00004496"/>
    </source>
</evidence>
<proteinExistence type="inferred from homology"/>
<keyword evidence="10 12" id="KW-1015">Disulfide bond</keyword>
<feature type="binding site" evidence="12">
    <location>
        <position position="23"/>
    </location>
    <ligand>
        <name>[4Fe-4S] cluster</name>
        <dbReference type="ChEBI" id="CHEBI:49883"/>
    </ligand>
</feature>
<keyword evidence="6 12" id="KW-0408">Iron</keyword>
<dbReference type="InterPro" id="IPR003482">
    <property type="entry name" value="Whib"/>
</dbReference>
<keyword evidence="3 12" id="KW-0004">4Fe-4S</keyword>
<dbReference type="Pfam" id="PF02467">
    <property type="entry name" value="Whib"/>
    <property type="match status" value="1"/>
</dbReference>
<evidence type="ECO:0000256" key="2">
    <source>
        <dbReference type="ARBA" id="ARBA00006597"/>
    </source>
</evidence>
<keyword evidence="11 12" id="KW-0804">Transcription</keyword>
<evidence type="ECO:0000256" key="10">
    <source>
        <dbReference type="ARBA" id="ARBA00023157"/>
    </source>
</evidence>
<comment type="cofactor">
    <cofactor evidence="12">
        <name>[4Fe-4S] cluster</name>
        <dbReference type="ChEBI" id="CHEBI:49883"/>
    </cofactor>
    <text evidence="12">Binds 1 [4Fe-4S] cluster per subunit. Following nitrosylation of the [4Fe-4S] cluster binds 1 [4Fe-8(NO)] cluster per subunit.</text>
</comment>
<dbReference type="GO" id="GO:0045454">
    <property type="term" value="P:cell redox homeostasis"/>
    <property type="evidence" value="ECO:0007669"/>
    <property type="project" value="TreeGrafter"/>
</dbReference>
<dbReference type="PANTHER" id="PTHR38839">
    <property type="entry name" value="TRANSCRIPTIONAL REGULATOR WHID-RELATED"/>
    <property type="match status" value="1"/>
</dbReference>
<comment type="PTM">
    <text evidence="12">Upon Fe-S cluster removal intramolecular disulfide bonds are formed.</text>
</comment>
<evidence type="ECO:0000256" key="8">
    <source>
        <dbReference type="ARBA" id="ARBA00023015"/>
    </source>
</evidence>
<comment type="function">
    <text evidence="12">Acts as a transcriptional regulator. Probably redox-responsive. The apo- but not holo-form probably binds DNA.</text>
</comment>
<dbReference type="GO" id="GO:0005737">
    <property type="term" value="C:cytoplasm"/>
    <property type="evidence" value="ECO:0007669"/>
    <property type="project" value="UniProtKB-SubCell"/>
</dbReference>
<feature type="binding site" evidence="12">
    <location>
        <position position="62"/>
    </location>
    <ligand>
        <name>[4Fe-4S] cluster</name>
        <dbReference type="ChEBI" id="CHEBI:49883"/>
    </ligand>
</feature>
<evidence type="ECO:0000256" key="3">
    <source>
        <dbReference type="ARBA" id="ARBA00022485"/>
    </source>
</evidence>
<feature type="binding site" evidence="12">
    <location>
        <position position="53"/>
    </location>
    <ligand>
        <name>[4Fe-4S] cluster</name>
        <dbReference type="ChEBI" id="CHEBI:49883"/>
    </ligand>
</feature>
<feature type="domain" description="4Fe-4S Wbl-type" evidence="13">
    <location>
        <begin position="22"/>
        <end position="86"/>
    </location>
</feature>
<dbReference type="PROSITE" id="PS51674">
    <property type="entry name" value="4FE4S_WBL"/>
    <property type="match status" value="1"/>
</dbReference>
<comment type="PTM">
    <text evidence="12">The Fe-S cluster can be nitrosylated by nitric oxide (NO).</text>
</comment>
<evidence type="ECO:0000256" key="9">
    <source>
        <dbReference type="ARBA" id="ARBA00023125"/>
    </source>
</evidence>
<evidence type="ECO:0000313" key="14">
    <source>
        <dbReference type="EMBL" id="MBB4910157.1"/>
    </source>
</evidence>
<dbReference type="GO" id="GO:0035731">
    <property type="term" value="F:dinitrosyl-iron complex binding"/>
    <property type="evidence" value="ECO:0007669"/>
    <property type="project" value="UniProtKB-UniRule"/>
</dbReference>
<evidence type="ECO:0000256" key="4">
    <source>
        <dbReference type="ARBA" id="ARBA00022490"/>
    </source>
</evidence>
<dbReference type="PANTHER" id="PTHR38839:SF5">
    <property type="entry name" value="TRANSCRIPTIONAL REGULATOR WHID"/>
    <property type="match status" value="1"/>
</dbReference>
<evidence type="ECO:0000256" key="6">
    <source>
        <dbReference type="ARBA" id="ARBA00023004"/>
    </source>
</evidence>
<sequence length="100" mass="11437">MVDVSRLPGPISETWDWQRLAACRGQNSDMFFHPRAERGQAREERVARAKEVCRGCPVIVECRHHALTVYEPYGIWGGLDESERRAAYAHRKKLQVSEAG</sequence>
<gene>
    <name evidence="12" type="primary">whiB</name>
    <name evidence="14" type="ORF">FHR82_006415</name>
</gene>
<keyword evidence="7 12" id="KW-0411">Iron-sulfur</keyword>
<dbReference type="GO" id="GO:0003677">
    <property type="term" value="F:DNA binding"/>
    <property type="evidence" value="ECO:0007669"/>
    <property type="project" value="UniProtKB-UniRule"/>
</dbReference>
<comment type="caution">
    <text evidence="14">The sequence shown here is derived from an EMBL/GenBank/DDBJ whole genome shotgun (WGS) entry which is preliminary data.</text>
</comment>
<dbReference type="InterPro" id="IPR034768">
    <property type="entry name" value="4FE4S_WBL"/>
</dbReference>
<name>A0A7W7QAP6_9PSEU</name>
<keyword evidence="8 12" id="KW-0805">Transcription regulation</keyword>
<protein>
    <recommendedName>
        <fullName evidence="12">Transcriptional regulator WhiB</fullName>
    </recommendedName>
</protein>
<keyword evidence="4 12" id="KW-0963">Cytoplasm</keyword>
<reference evidence="14 15" key="1">
    <citation type="submission" date="2020-08" db="EMBL/GenBank/DDBJ databases">
        <title>Genomic Encyclopedia of Type Strains, Phase III (KMG-III): the genomes of soil and plant-associated and newly described type strains.</title>
        <authorList>
            <person name="Whitman W."/>
        </authorList>
    </citation>
    <scope>NUCLEOTIDE SEQUENCE [LARGE SCALE GENOMIC DNA]</scope>
    <source>
        <strain evidence="14 15">CECT 8960</strain>
    </source>
</reference>
<dbReference type="GO" id="GO:0045892">
    <property type="term" value="P:negative regulation of DNA-templated transcription"/>
    <property type="evidence" value="ECO:0007669"/>
    <property type="project" value="TreeGrafter"/>
</dbReference>
<dbReference type="EMBL" id="JACHJQ010000007">
    <property type="protein sequence ID" value="MBB4910157.1"/>
    <property type="molecule type" value="Genomic_DNA"/>
</dbReference>
<evidence type="ECO:0000256" key="7">
    <source>
        <dbReference type="ARBA" id="ARBA00023014"/>
    </source>
</evidence>
<dbReference type="GO" id="GO:0047134">
    <property type="term" value="F:protein-disulfide reductase [NAD(P)H] activity"/>
    <property type="evidence" value="ECO:0007669"/>
    <property type="project" value="TreeGrafter"/>
</dbReference>
<dbReference type="RefSeq" id="WP_184814233.1">
    <property type="nucleotide sequence ID" value="NZ_JACHJQ010000007.1"/>
</dbReference>
<evidence type="ECO:0000256" key="12">
    <source>
        <dbReference type="HAMAP-Rule" id="MF_01479"/>
    </source>
</evidence>
<comment type="subcellular location">
    <subcellularLocation>
        <location evidence="1 12">Cytoplasm</location>
    </subcellularLocation>
</comment>
<dbReference type="HAMAP" id="MF_01479">
    <property type="entry name" value="WhiB"/>
    <property type="match status" value="1"/>
</dbReference>
<evidence type="ECO:0000256" key="5">
    <source>
        <dbReference type="ARBA" id="ARBA00022723"/>
    </source>
</evidence>
<dbReference type="AlphaFoldDB" id="A0A7W7QAP6"/>
<dbReference type="GO" id="GO:0051539">
    <property type="term" value="F:4 iron, 4 sulfur cluster binding"/>
    <property type="evidence" value="ECO:0007669"/>
    <property type="project" value="UniProtKB-UniRule"/>
</dbReference>
<evidence type="ECO:0000256" key="11">
    <source>
        <dbReference type="ARBA" id="ARBA00023163"/>
    </source>
</evidence>
<keyword evidence="5 12" id="KW-0479">Metal-binding</keyword>
<keyword evidence="15" id="KW-1185">Reference proteome</keyword>
<feature type="binding site" evidence="12">
    <location>
        <position position="56"/>
    </location>
    <ligand>
        <name>[4Fe-4S] cluster</name>
        <dbReference type="ChEBI" id="CHEBI:49883"/>
    </ligand>
</feature>
<accession>A0A7W7QAP6</accession>
<comment type="similarity">
    <text evidence="2 12">Belongs to the WhiB family.</text>
</comment>
<keyword evidence="9 12" id="KW-0238">DNA-binding</keyword>
<evidence type="ECO:0000259" key="13">
    <source>
        <dbReference type="PROSITE" id="PS51674"/>
    </source>
</evidence>
<evidence type="ECO:0000313" key="15">
    <source>
        <dbReference type="Proteomes" id="UP000520767"/>
    </source>
</evidence>
<dbReference type="Proteomes" id="UP000520767">
    <property type="component" value="Unassembled WGS sequence"/>
</dbReference>
<organism evidence="14 15">
    <name type="scientific">Actinophytocola algeriensis</name>
    <dbReference type="NCBI Taxonomy" id="1768010"/>
    <lineage>
        <taxon>Bacteria</taxon>
        <taxon>Bacillati</taxon>
        <taxon>Actinomycetota</taxon>
        <taxon>Actinomycetes</taxon>
        <taxon>Pseudonocardiales</taxon>
        <taxon>Pseudonocardiaceae</taxon>
    </lineage>
</organism>